<keyword evidence="4" id="KW-0671">Queuosine biosynthesis</keyword>
<evidence type="ECO:0000313" key="5">
    <source>
        <dbReference type="EMBL" id="AGQ19913.1"/>
    </source>
</evidence>
<keyword evidence="1" id="KW-0963">Cytoplasm</keyword>
<dbReference type="Pfam" id="PF02547">
    <property type="entry name" value="Queuosine_synth"/>
    <property type="match status" value="1"/>
</dbReference>
<dbReference type="InterPro" id="IPR042119">
    <property type="entry name" value="QueA_dom2"/>
</dbReference>
<evidence type="ECO:0000256" key="4">
    <source>
        <dbReference type="ARBA" id="ARBA00022785"/>
    </source>
</evidence>
<dbReference type="EMBL" id="KC811146">
    <property type="protein sequence ID" value="AGQ19913.1"/>
    <property type="molecule type" value="Genomic_DNA"/>
</dbReference>
<keyword evidence="2 5" id="KW-0808">Transferase</keyword>
<dbReference type="SUPFAM" id="SSF111337">
    <property type="entry name" value="QueA-like"/>
    <property type="match status" value="1"/>
</dbReference>
<dbReference type="AlphaFoldDB" id="S5DQK5"/>
<proteinExistence type="predicted"/>
<evidence type="ECO:0000256" key="2">
    <source>
        <dbReference type="ARBA" id="ARBA00022679"/>
    </source>
</evidence>
<dbReference type="InterPro" id="IPR042118">
    <property type="entry name" value="QueA_dom1"/>
</dbReference>
<evidence type="ECO:0000256" key="1">
    <source>
        <dbReference type="ARBA" id="ARBA00022490"/>
    </source>
</evidence>
<dbReference type="Gene3D" id="2.40.10.240">
    <property type="entry name" value="QueA-like"/>
    <property type="match status" value="1"/>
</dbReference>
<dbReference type="InterPro" id="IPR003699">
    <property type="entry name" value="QueA"/>
</dbReference>
<evidence type="ECO:0000256" key="3">
    <source>
        <dbReference type="ARBA" id="ARBA00022691"/>
    </source>
</evidence>
<reference evidence="5" key="1">
    <citation type="journal article" date="2013" name="Sci. Rep.">
        <title>Metagenomics uncovers a new group of low GC and ultra-small marine Actinobacteria.</title>
        <authorList>
            <person name="Ghai R."/>
            <person name="Mizuno C.M."/>
            <person name="Picazo A."/>
            <person name="Camacho A."/>
            <person name="Rodriguez-Valera F."/>
        </authorList>
    </citation>
    <scope>NUCLEOTIDE SEQUENCE</scope>
</reference>
<dbReference type="PANTHER" id="PTHR30307">
    <property type="entry name" value="S-ADENOSYLMETHIONINE:TRNA RIBOSYLTRANSFERASE-ISOMERASE"/>
    <property type="match status" value="1"/>
</dbReference>
<keyword evidence="5" id="KW-0413">Isomerase</keyword>
<keyword evidence="3" id="KW-0949">S-adenosyl-L-methionine</keyword>
<protein>
    <submittedName>
        <fullName evidence="5">S-adenosylmethionine:tRNA-ribosyltransferase-isomerase (Queuine synthetase)</fullName>
    </submittedName>
</protein>
<sequence length="331" mass="38147">MPFKSSIFDYHLPPESINQNPYKDPNKSQLLIANTRDIITFENLPSIINTPSLFILNKSTVKNVRVKTNKLTGGSIEIFFLEILEDKIAKCLIKSSDKKHLNKHYKLNIFDFEIININNDTFHIKTSLNIEQILSKHGKTPLPPYIEDDEYKYKYYNNQFSNGGFSVASPTAGLHFTNDLIERLKKDGHEFVYINLDVNIDTFKPVTSEYLEHHNIHEEKYRVLDGDFNKILKAKDLGVDIYCVGTTSLRTIETVYLTNNLVGKTDYFIFPDTKINIPDYLITNFHAPKSSLLSIVSAVYGKEWIDLYKYALDSDMKFLSFGDAVIFEVNE</sequence>
<name>S5DQK5_9ACTN</name>
<dbReference type="GO" id="GO:0008616">
    <property type="term" value="P:tRNA queuosine(34) biosynthetic process"/>
    <property type="evidence" value="ECO:0007669"/>
    <property type="project" value="UniProtKB-KW"/>
</dbReference>
<dbReference type="InterPro" id="IPR036100">
    <property type="entry name" value="QueA_sf"/>
</dbReference>
<accession>S5DQK5</accession>
<dbReference type="Gene3D" id="3.40.1780.10">
    <property type="entry name" value="QueA-like"/>
    <property type="match status" value="1"/>
</dbReference>
<organism evidence="5">
    <name type="scientific">Candidatus Actinomarina minuta</name>
    <dbReference type="NCBI Taxonomy" id="1389454"/>
    <lineage>
        <taxon>Bacteria</taxon>
        <taxon>Bacillati</taxon>
        <taxon>Actinomycetota</taxon>
        <taxon>Actinomycetes</taxon>
        <taxon>Candidatus Actinomarinidae</taxon>
        <taxon>Candidatus Actinomarinales</taxon>
        <taxon>Candidatus Actinomarineae</taxon>
        <taxon>Candidatus Actinomarinaceae</taxon>
        <taxon>Candidatus Actinomarina</taxon>
    </lineage>
</organism>
<dbReference type="PANTHER" id="PTHR30307:SF0">
    <property type="entry name" value="S-ADENOSYLMETHIONINE:TRNA RIBOSYLTRANSFERASE-ISOMERASE"/>
    <property type="match status" value="1"/>
</dbReference>
<dbReference type="GO" id="GO:0051075">
    <property type="term" value="F:S-adenosylmethionine:tRNA ribosyltransferase-isomerase activity"/>
    <property type="evidence" value="ECO:0007669"/>
    <property type="project" value="TreeGrafter"/>
</dbReference>